<evidence type="ECO:0000256" key="1">
    <source>
        <dbReference type="ARBA" id="ARBA00005750"/>
    </source>
</evidence>
<dbReference type="EMBL" id="JBJHZZ010000002">
    <property type="protein sequence ID" value="MFL0246253.1"/>
    <property type="molecule type" value="Genomic_DNA"/>
</dbReference>
<evidence type="ECO:0000256" key="5">
    <source>
        <dbReference type="ARBA" id="ARBA00051722"/>
    </source>
</evidence>
<dbReference type="Pfam" id="PF19567">
    <property type="entry name" value="CpsB_CapC"/>
    <property type="match status" value="1"/>
</dbReference>
<proteinExistence type="inferred from homology"/>
<comment type="similarity">
    <text evidence="1">Belongs to the metallo-dependent hydrolases superfamily. CpsB/CapC family.</text>
</comment>
<dbReference type="SUPFAM" id="SSF89550">
    <property type="entry name" value="PHP domain-like"/>
    <property type="match status" value="1"/>
</dbReference>
<accession>A0ABW8T162</accession>
<sequence>MIDFHSHILPYLDDGSKNYDMSFDMLKSAAEEGTEFICATSHFIPEELEQNKKHYYERLESIINLSKNKNISINILPGLELYLHPDLPKYYSEKRIWGINLTPYVLIELPMQQFPMYTDEVFYELRLQGAMPIIAHPERNFKIMKDEGLLKNLIEQGTLAQLNAGSLTGIYGKDIQTFALHLVERNMIHLIGSDAHDDKRRTTRIADALEIIKYKNPELYGWMDENQYKIIEGKEVDVLDIKPNKKKFSFWGLRK</sequence>
<comment type="caution">
    <text evidence="6">The sequence shown here is derived from an EMBL/GenBank/DDBJ whole genome shotgun (WGS) entry which is preliminary data.</text>
</comment>
<comment type="catalytic activity">
    <reaction evidence="5">
        <text>O-phospho-L-tyrosyl-[protein] + H2O = L-tyrosyl-[protein] + phosphate</text>
        <dbReference type="Rhea" id="RHEA:10684"/>
        <dbReference type="Rhea" id="RHEA-COMP:10136"/>
        <dbReference type="Rhea" id="RHEA-COMP:20101"/>
        <dbReference type="ChEBI" id="CHEBI:15377"/>
        <dbReference type="ChEBI" id="CHEBI:43474"/>
        <dbReference type="ChEBI" id="CHEBI:46858"/>
        <dbReference type="ChEBI" id="CHEBI:61978"/>
        <dbReference type="EC" id="3.1.3.48"/>
    </reaction>
</comment>
<keyword evidence="7" id="KW-1185">Reference proteome</keyword>
<dbReference type="InterPro" id="IPR016195">
    <property type="entry name" value="Pol/histidinol_Pase-like"/>
</dbReference>
<dbReference type="PANTHER" id="PTHR39181">
    <property type="entry name" value="TYROSINE-PROTEIN PHOSPHATASE YWQE"/>
    <property type="match status" value="1"/>
</dbReference>
<evidence type="ECO:0000256" key="4">
    <source>
        <dbReference type="ARBA" id="ARBA00022912"/>
    </source>
</evidence>
<dbReference type="EC" id="3.1.3.48" evidence="2"/>
<name>A0ABW8T162_9CLOT</name>
<evidence type="ECO:0000256" key="2">
    <source>
        <dbReference type="ARBA" id="ARBA00013064"/>
    </source>
</evidence>
<protein>
    <recommendedName>
        <fullName evidence="2">protein-tyrosine-phosphatase</fullName>
        <ecNumber evidence="2">3.1.3.48</ecNumber>
    </recommendedName>
</protein>
<keyword evidence="3" id="KW-0378">Hydrolase</keyword>
<dbReference type="InterPro" id="IPR016667">
    <property type="entry name" value="Caps_polysacc_synth_CpsB/CapC"/>
</dbReference>
<dbReference type="PANTHER" id="PTHR39181:SF1">
    <property type="entry name" value="TYROSINE-PROTEIN PHOSPHATASE YWQE"/>
    <property type="match status" value="1"/>
</dbReference>
<organism evidence="6 7">
    <name type="scientific">Candidatus Clostridium stratigraminis</name>
    <dbReference type="NCBI Taxonomy" id="3381661"/>
    <lineage>
        <taxon>Bacteria</taxon>
        <taxon>Bacillati</taxon>
        <taxon>Bacillota</taxon>
        <taxon>Clostridia</taxon>
        <taxon>Eubacteriales</taxon>
        <taxon>Clostridiaceae</taxon>
        <taxon>Clostridium</taxon>
    </lineage>
</organism>
<dbReference type="Proteomes" id="UP001623591">
    <property type="component" value="Unassembled WGS sequence"/>
</dbReference>
<evidence type="ECO:0000313" key="6">
    <source>
        <dbReference type="EMBL" id="MFL0246253.1"/>
    </source>
</evidence>
<dbReference type="Gene3D" id="3.20.20.140">
    <property type="entry name" value="Metal-dependent hydrolases"/>
    <property type="match status" value="1"/>
</dbReference>
<dbReference type="RefSeq" id="WP_406768729.1">
    <property type="nucleotide sequence ID" value="NZ_JBJHZZ010000002.1"/>
</dbReference>
<evidence type="ECO:0000313" key="7">
    <source>
        <dbReference type="Proteomes" id="UP001623591"/>
    </source>
</evidence>
<reference evidence="6 7" key="1">
    <citation type="submission" date="2024-11" db="EMBL/GenBank/DDBJ databases">
        <authorList>
            <person name="Heng Y.C."/>
            <person name="Lim A.C.H."/>
            <person name="Lee J.K.Y."/>
            <person name="Kittelmann S."/>
        </authorList>
    </citation>
    <scope>NUCLEOTIDE SEQUENCE [LARGE SCALE GENOMIC DNA]</scope>
    <source>
        <strain evidence="6 7">WILCCON 0185</strain>
    </source>
</reference>
<evidence type="ECO:0000256" key="3">
    <source>
        <dbReference type="ARBA" id="ARBA00022801"/>
    </source>
</evidence>
<keyword evidence="4" id="KW-0904">Protein phosphatase</keyword>
<dbReference type="PIRSF" id="PIRSF016557">
    <property type="entry name" value="Caps_synth_CpsB"/>
    <property type="match status" value="1"/>
</dbReference>
<gene>
    <name evidence="6" type="ORF">ACJDUG_04575</name>
</gene>